<dbReference type="EMBL" id="JBBWSC010000006">
    <property type="protein sequence ID" value="MEL0538404.1"/>
    <property type="molecule type" value="Genomic_DNA"/>
</dbReference>
<dbReference type="PANTHER" id="PTHR46825">
    <property type="entry name" value="D-ALANYL-D-ALANINE-CARBOXYPEPTIDASE/ENDOPEPTIDASE AMPH"/>
    <property type="match status" value="1"/>
</dbReference>
<organism evidence="5 6">
    <name type="scientific">Staphylococcus debuckii</name>
    <dbReference type="NCBI Taxonomy" id="2044912"/>
    <lineage>
        <taxon>Bacteria</taxon>
        <taxon>Bacillati</taxon>
        <taxon>Bacillota</taxon>
        <taxon>Bacilli</taxon>
        <taxon>Bacillales</taxon>
        <taxon>Staphylococcaceae</taxon>
        <taxon>Staphylococcus</taxon>
    </lineage>
</organism>
<reference evidence="5 6" key="1">
    <citation type="submission" date="2024-04" db="EMBL/GenBank/DDBJ databases">
        <title>Staphylococcus debuckii a clinical isolate.</title>
        <authorList>
            <person name="Magnan C."/>
            <person name="Plumet L."/>
            <person name="Morsli M."/>
            <person name="Molle V."/>
            <person name="Lavigne J.-P."/>
        </authorList>
    </citation>
    <scope>NUCLEOTIDE SEQUENCE [LARGE SCALE GENOMIC DNA]</scope>
    <source>
        <strain evidence="5 6">NSD001</strain>
    </source>
</reference>
<dbReference type="InterPro" id="IPR012338">
    <property type="entry name" value="Beta-lactam/transpept-like"/>
</dbReference>
<dbReference type="InterPro" id="IPR001466">
    <property type="entry name" value="Beta-lactam-related"/>
</dbReference>
<dbReference type="Gene3D" id="3.40.710.10">
    <property type="entry name" value="DD-peptidase/beta-lactamase superfamily"/>
    <property type="match status" value="1"/>
</dbReference>
<accession>A0ABU9EY24</accession>
<comment type="caution">
    <text evidence="5">The sequence shown here is derived from an EMBL/GenBank/DDBJ whole genome shotgun (WGS) entry which is preliminary data.</text>
</comment>
<gene>
    <name evidence="5" type="ORF">AADA34_06590</name>
</gene>
<dbReference type="RefSeq" id="WP_341611902.1">
    <property type="nucleotide sequence ID" value="NZ_JBBWSC010000006.1"/>
</dbReference>
<evidence type="ECO:0000256" key="1">
    <source>
        <dbReference type="ARBA" id="ARBA00004370"/>
    </source>
</evidence>
<evidence type="ECO:0000256" key="2">
    <source>
        <dbReference type="ARBA" id="ARBA00023136"/>
    </source>
</evidence>
<evidence type="ECO:0000313" key="6">
    <source>
        <dbReference type="Proteomes" id="UP001380601"/>
    </source>
</evidence>
<dbReference type="EC" id="3.1.1.103" evidence="5"/>
<keyword evidence="6" id="KW-1185">Reference proteome</keyword>
<dbReference type="PANTHER" id="PTHR46825:SF11">
    <property type="entry name" value="PENICILLIN-BINDING PROTEIN 4"/>
    <property type="match status" value="1"/>
</dbReference>
<evidence type="ECO:0000313" key="5">
    <source>
        <dbReference type="EMBL" id="MEL0538404.1"/>
    </source>
</evidence>
<dbReference type="InterPro" id="IPR050491">
    <property type="entry name" value="AmpC-like"/>
</dbReference>
<sequence>MKRNIKIISLFVIAVVILVAAMLFVLNRRDYNRQTDLSEKKITGHIAKEDVDYKTVENKKIPVYKNIDKYLKKTKYNGSIVIYYKGKIMMNKGYGFQDFESGTKSSPNTMYLIGSAQKFATGLMLKKLETEGKVNINDPITKYLPWFKTSKPLYLKDFMLHRSGLKKYVATGQVHDIDGASRLLQKEGIQPGMYHKHLYNDGNYIVLTRVIEAVTKEPYAKYFNDNFAKPYELERTAFYNDSTFTPYMAQGYNEMKDFQKPKFLDQYYGAGNLYMAPKDLARLVIDLQQYKIFPEKVTNPLLYSVKTNEYPGDYRYGFYSDGPAHRINGVFFGQTVTSYFNKDYVVVMASNYQKSKAQNEKSLFHIYEKMLHQQPYLFKKAKPSPSLSPQ</sequence>
<evidence type="ECO:0000256" key="3">
    <source>
        <dbReference type="SAM" id="Phobius"/>
    </source>
</evidence>
<feature type="transmembrane region" description="Helical" evidence="3">
    <location>
        <begin position="7"/>
        <end position="26"/>
    </location>
</feature>
<keyword evidence="2 3" id="KW-0472">Membrane</keyword>
<keyword evidence="5" id="KW-0378">Hydrolase</keyword>
<protein>
    <submittedName>
        <fullName evidence="5">Serine hydrolase domain-containing protein</fullName>
        <ecNumber evidence="5">3.1.1.103</ecNumber>
    </submittedName>
</protein>
<dbReference type="SUPFAM" id="SSF56601">
    <property type="entry name" value="beta-lactamase/transpeptidase-like"/>
    <property type="match status" value="1"/>
</dbReference>
<dbReference type="Pfam" id="PF00144">
    <property type="entry name" value="Beta-lactamase"/>
    <property type="match status" value="1"/>
</dbReference>
<dbReference type="Proteomes" id="UP001380601">
    <property type="component" value="Unassembled WGS sequence"/>
</dbReference>
<dbReference type="GO" id="GO:0016787">
    <property type="term" value="F:hydrolase activity"/>
    <property type="evidence" value="ECO:0007669"/>
    <property type="project" value="UniProtKB-KW"/>
</dbReference>
<keyword evidence="3" id="KW-1133">Transmembrane helix</keyword>
<proteinExistence type="predicted"/>
<evidence type="ECO:0000259" key="4">
    <source>
        <dbReference type="Pfam" id="PF00144"/>
    </source>
</evidence>
<feature type="domain" description="Beta-lactamase-related" evidence="4">
    <location>
        <begin position="78"/>
        <end position="356"/>
    </location>
</feature>
<comment type="subcellular location">
    <subcellularLocation>
        <location evidence="1">Membrane</location>
    </subcellularLocation>
</comment>
<name>A0ABU9EY24_9STAP</name>
<keyword evidence="3" id="KW-0812">Transmembrane</keyword>